<evidence type="ECO:0000256" key="1">
    <source>
        <dbReference type="SAM" id="Phobius"/>
    </source>
</evidence>
<dbReference type="AlphaFoldDB" id="A0A6I3KR89"/>
<keyword evidence="1" id="KW-1133">Transmembrane helix</keyword>
<name>A0A6I3KR89_9HYPH</name>
<feature type="transmembrane region" description="Helical" evidence="1">
    <location>
        <begin position="26"/>
        <end position="45"/>
    </location>
</feature>
<organism evidence="2 3">
    <name type="scientific">Hyphomicrobium album</name>
    <dbReference type="NCBI Taxonomy" id="2665159"/>
    <lineage>
        <taxon>Bacteria</taxon>
        <taxon>Pseudomonadati</taxon>
        <taxon>Pseudomonadota</taxon>
        <taxon>Alphaproteobacteria</taxon>
        <taxon>Hyphomicrobiales</taxon>
        <taxon>Hyphomicrobiaceae</taxon>
        <taxon>Hyphomicrobium</taxon>
    </lineage>
</organism>
<keyword evidence="3" id="KW-1185">Reference proteome</keyword>
<accession>A0A6I3KR89</accession>
<keyword evidence="1" id="KW-0812">Transmembrane</keyword>
<evidence type="ECO:0000313" key="2">
    <source>
        <dbReference type="EMBL" id="MTD95976.1"/>
    </source>
</evidence>
<comment type="caution">
    <text evidence="2">The sequence shown here is derived from an EMBL/GenBank/DDBJ whole genome shotgun (WGS) entry which is preliminary data.</text>
</comment>
<feature type="transmembrane region" description="Helical" evidence="1">
    <location>
        <begin position="181"/>
        <end position="207"/>
    </location>
</feature>
<dbReference type="Proteomes" id="UP000440694">
    <property type="component" value="Unassembled WGS sequence"/>
</dbReference>
<reference evidence="2 3" key="1">
    <citation type="submission" date="2019-11" db="EMBL/GenBank/DDBJ databases">
        <title>Identification of a novel strain.</title>
        <authorList>
            <person name="Xu Q."/>
            <person name="Wang G."/>
        </authorList>
    </citation>
    <scope>NUCLEOTIDE SEQUENCE [LARGE SCALE GENOMIC DNA]</scope>
    <source>
        <strain evidence="3">xq</strain>
    </source>
</reference>
<proteinExistence type="predicted"/>
<gene>
    <name evidence="2" type="ORF">GIW81_16680</name>
</gene>
<protein>
    <submittedName>
        <fullName evidence="2">Uncharacterized protein</fullName>
    </submittedName>
</protein>
<dbReference type="RefSeq" id="WP_154740455.1">
    <property type="nucleotide sequence ID" value="NZ_WMBQ01000002.1"/>
</dbReference>
<sequence>MTGGDRQKYDATMLAARLASEVRKNWRLLVGAVLAFGAVAVAIELSDRQGRHDLPAGYAARMTCEQDPESALWSGGCDRVAADIARTDKPSFIELYRAFVTVHHRHIPSPALQRDIREAACDAGFDLDTALKGTRYVFIPLRPHFAGVCTAAHARAVMDELDARDRALLAIEREGLSQEALIAGALANLAEPVAILAGILVIAALIIL</sequence>
<evidence type="ECO:0000313" key="3">
    <source>
        <dbReference type="Proteomes" id="UP000440694"/>
    </source>
</evidence>
<dbReference type="EMBL" id="WMBQ01000002">
    <property type="protein sequence ID" value="MTD95976.1"/>
    <property type="molecule type" value="Genomic_DNA"/>
</dbReference>
<keyword evidence="1" id="KW-0472">Membrane</keyword>